<dbReference type="KEGG" id="ckh:LVJ77_12525"/>
<evidence type="ECO:0000313" key="1">
    <source>
        <dbReference type="EMBL" id="XHH49837.1"/>
    </source>
</evidence>
<keyword evidence="2" id="KW-1185">Reference proteome</keyword>
<sequence length="98" mass="10970">MTVQKSQHLVFTKSPFYGGCGRVGQTPLPIVARWHGGGQAEARAAVCLRRVRRRCVVCLSIFKQKIFCILKIYGSDFDNKLRDGGILVKIKTPFATRC</sequence>
<evidence type="ECO:0000313" key="2">
    <source>
        <dbReference type="Proteomes" id="UP000831534"/>
    </source>
</evidence>
<dbReference type="AlphaFoldDB" id="A0ABD8B750"/>
<dbReference type="EMBL" id="CP091521">
    <property type="protein sequence ID" value="XHH49837.1"/>
    <property type="molecule type" value="Genomic_DNA"/>
</dbReference>
<protein>
    <submittedName>
        <fullName evidence="1">Uncharacterized protein</fullName>
    </submittedName>
</protein>
<reference evidence="1 2" key="1">
    <citation type="journal article" date="2022" name="Res Sq">
        <title>Evolution of multicellular longitudinally dividing oral cavity symbionts (Neisseriaceae).</title>
        <authorList>
            <person name="Nyongesa S."/>
            <person name="Weber P."/>
            <person name="Bernet E."/>
            <person name="Pullido F."/>
            <person name="Nieckarz M."/>
            <person name="Delaby M."/>
            <person name="Nieves C."/>
            <person name="Viehboeck T."/>
            <person name="Krause N."/>
            <person name="Rivera-Millot A."/>
            <person name="Nakamura A."/>
            <person name="Vischer N."/>
            <person name="VanNieuwenhze M."/>
            <person name="Brun Y."/>
            <person name="Cava F."/>
            <person name="Bulgheresi S."/>
            <person name="Veyrier F."/>
        </authorList>
    </citation>
    <scope>NUCLEOTIDE SEQUENCE [LARGE SCALE GENOMIC DNA]</scope>
    <source>
        <strain evidence="1 2">17694</strain>
    </source>
</reference>
<gene>
    <name evidence="1" type="ORF">LVJ77_12525</name>
</gene>
<name>A0ABD8B750_9NEIS</name>
<dbReference type="Proteomes" id="UP000831534">
    <property type="component" value="Chromosome"/>
</dbReference>
<dbReference type="RefSeq" id="WP_156900797.1">
    <property type="nucleotide sequence ID" value="NZ_CP091521.1"/>
</dbReference>
<proteinExistence type="predicted"/>
<organism evidence="1 2">
    <name type="scientific">Conchiformibius kuhniae</name>
    <dbReference type="NCBI Taxonomy" id="211502"/>
    <lineage>
        <taxon>Bacteria</taxon>
        <taxon>Pseudomonadati</taxon>
        <taxon>Pseudomonadota</taxon>
        <taxon>Betaproteobacteria</taxon>
        <taxon>Neisseriales</taxon>
        <taxon>Neisseriaceae</taxon>
        <taxon>Conchiformibius</taxon>
    </lineage>
</organism>
<accession>A0ABD8B750</accession>